<dbReference type="InterPro" id="IPR036735">
    <property type="entry name" value="NGN_dom_sf"/>
</dbReference>
<comment type="caution">
    <text evidence="4">The sequence shown here is derived from an EMBL/GenBank/DDBJ whole genome shotgun (WGS) entry which is preliminary data.</text>
</comment>
<proteinExistence type="predicted"/>
<evidence type="ECO:0000256" key="3">
    <source>
        <dbReference type="ARBA" id="ARBA00023163"/>
    </source>
</evidence>
<reference evidence="4" key="1">
    <citation type="submission" date="2022-08" db="EMBL/GenBank/DDBJ databases">
        <authorList>
            <person name="Kallberg Y."/>
            <person name="Tangrot J."/>
            <person name="Rosling A."/>
        </authorList>
    </citation>
    <scope>NUCLEOTIDE SEQUENCE</scope>
    <source>
        <strain evidence="4">Wild A</strain>
    </source>
</reference>
<dbReference type="SUPFAM" id="SSF50104">
    <property type="entry name" value="Translation proteins SH3-like domain"/>
    <property type="match status" value="1"/>
</dbReference>
<dbReference type="AlphaFoldDB" id="A0A9W4WVC1"/>
<protein>
    <submittedName>
        <fullName evidence="4">3881_t:CDS:1</fullName>
    </submittedName>
</protein>
<sequence length="147" mass="16823">MSLDYPWYILLATKPKNLLSGCVFYQGQLDEDLVQLFYKVPGVIRFLDHSGEEKELPSPLSPQKVAEFSDLLKKIKKKGGDYDWAKDQEPNLQIGDWIKVIKGPYIGCQEKIIALDEEKKLITVNVDFFGRLTPAKILMTDCIKETK</sequence>
<evidence type="ECO:0000313" key="4">
    <source>
        <dbReference type="EMBL" id="CAI2189577.1"/>
    </source>
</evidence>
<dbReference type="GO" id="GO:0006354">
    <property type="term" value="P:DNA-templated transcription elongation"/>
    <property type="evidence" value="ECO:0007669"/>
    <property type="project" value="InterPro"/>
</dbReference>
<dbReference type="PANTHER" id="PTHR30265">
    <property type="entry name" value="RHO-INTERACTING TRANSCRIPTION TERMINATION FACTOR NUSG"/>
    <property type="match status" value="1"/>
</dbReference>
<dbReference type="Gene3D" id="2.30.30.30">
    <property type="match status" value="1"/>
</dbReference>
<keyword evidence="5" id="KW-1185">Reference proteome</keyword>
<keyword evidence="1" id="KW-0889">Transcription antitermination</keyword>
<keyword evidence="2" id="KW-0805">Transcription regulation</keyword>
<evidence type="ECO:0000256" key="1">
    <source>
        <dbReference type="ARBA" id="ARBA00022814"/>
    </source>
</evidence>
<evidence type="ECO:0000256" key="2">
    <source>
        <dbReference type="ARBA" id="ARBA00023015"/>
    </source>
</evidence>
<dbReference type="GO" id="GO:0031564">
    <property type="term" value="P:transcription antitermination"/>
    <property type="evidence" value="ECO:0007669"/>
    <property type="project" value="UniProtKB-KW"/>
</dbReference>
<accession>A0A9W4WVC1</accession>
<organism evidence="4 5">
    <name type="scientific">Funneliformis geosporum</name>
    <dbReference type="NCBI Taxonomy" id="1117311"/>
    <lineage>
        <taxon>Eukaryota</taxon>
        <taxon>Fungi</taxon>
        <taxon>Fungi incertae sedis</taxon>
        <taxon>Mucoromycota</taxon>
        <taxon>Glomeromycotina</taxon>
        <taxon>Glomeromycetes</taxon>
        <taxon>Glomerales</taxon>
        <taxon>Glomeraceae</taxon>
        <taxon>Funneliformis</taxon>
    </lineage>
</organism>
<dbReference type="InterPro" id="IPR008991">
    <property type="entry name" value="Translation_prot_SH3-like_sf"/>
</dbReference>
<dbReference type="Gene3D" id="3.30.70.940">
    <property type="entry name" value="NusG, N-terminal domain"/>
    <property type="match status" value="1"/>
</dbReference>
<dbReference type="InterPro" id="IPR043425">
    <property type="entry name" value="NusG-like"/>
</dbReference>
<dbReference type="InterPro" id="IPR014722">
    <property type="entry name" value="Rib_uL2_dom2"/>
</dbReference>
<keyword evidence="3" id="KW-0804">Transcription</keyword>
<evidence type="ECO:0000313" key="5">
    <source>
        <dbReference type="Proteomes" id="UP001153678"/>
    </source>
</evidence>
<dbReference type="Proteomes" id="UP001153678">
    <property type="component" value="Unassembled WGS sequence"/>
</dbReference>
<dbReference type="PANTHER" id="PTHR30265:SF4">
    <property type="entry name" value="KOW MOTIF FAMILY PROTEIN, EXPRESSED"/>
    <property type="match status" value="1"/>
</dbReference>
<gene>
    <name evidence="4" type="ORF">FWILDA_LOCUS14148</name>
</gene>
<dbReference type="EMBL" id="CAMKVN010005908">
    <property type="protein sequence ID" value="CAI2189577.1"/>
    <property type="molecule type" value="Genomic_DNA"/>
</dbReference>
<name>A0A9W4WVC1_9GLOM</name>
<dbReference type="CDD" id="cd06091">
    <property type="entry name" value="KOW_NusG"/>
    <property type="match status" value="1"/>
</dbReference>
<dbReference type="OrthoDB" id="10469897at2759"/>